<name>A0A1D1W158_RAMVA</name>
<gene>
    <name evidence="1" type="primary">RvY_17161-1</name>
    <name evidence="1" type="synonym">RvY_17161.1</name>
    <name evidence="1" type="ORF">RvY_17161</name>
</gene>
<proteinExistence type="predicted"/>
<dbReference type="Proteomes" id="UP000186922">
    <property type="component" value="Unassembled WGS sequence"/>
</dbReference>
<evidence type="ECO:0000313" key="1">
    <source>
        <dbReference type="EMBL" id="GAV07310.1"/>
    </source>
</evidence>
<keyword evidence="2" id="KW-1185">Reference proteome</keyword>
<evidence type="ECO:0000313" key="2">
    <source>
        <dbReference type="Proteomes" id="UP000186922"/>
    </source>
</evidence>
<sequence length="218" mass="24897">MLCGSINVAVAPQAYTGGEEDEDESDGDTGLYERFSRCGVLHGHFHADDGPLAASEHLNQTITMYDMEDGNGITMEDSYDHIYNEDLERQIRAEQEAAEGIVDAVVTDEQQAGGRGKRVKKWNAEKEDAEYETLKQHYQCNKDCSNLTREQCINRRHRLFDLSRSERFAVLIGFLITAFSRDKTEDDPREAKYQFAYGFDLCRGGFKYVNNIRDSRLK</sequence>
<accession>A0A1D1W158</accession>
<dbReference type="EMBL" id="BDGG01000015">
    <property type="protein sequence ID" value="GAV07310.1"/>
    <property type="molecule type" value="Genomic_DNA"/>
</dbReference>
<comment type="caution">
    <text evidence="1">The sequence shown here is derived from an EMBL/GenBank/DDBJ whole genome shotgun (WGS) entry which is preliminary data.</text>
</comment>
<reference evidence="1 2" key="1">
    <citation type="journal article" date="2016" name="Nat. Commun.">
        <title>Extremotolerant tardigrade genome and improved radiotolerance of human cultured cells by tardigrade-unique protein.</title>
        <authorList>
            <person name="Hashimoto T."/>
            <person name="Horikawa D.D."/>
            <person name="Saito Y."/>
            <person name="Kuwahara H."/>
            <person name="Kozuka-Hata H."/>
            <person name="Shin-I T."/>
            <person name="Minakuchi Y."/>
            <person name="Ohishi K."/>
            <person name="Motoyama A."/>
            <person name="Aizu T."/>
            <person name="Enomoto A."/>
            <person name="Kondo K."/>
            <person name="Tanaka S."/>
            <person name="Hara Y."/>
            <person name="Koshikawa S."/>
            <person name="Sagara H."/>
            <person name="Miura T."/>
            <person name="Yokobori S."/>
            <person name="Miyagawa K."/>
            <person name="Suzuki Y."/>
            <person name="Kubo T."/>
            <person name="Oyama M."/>
            <person name="Kohara Y."/>
            <person name="Fujiyama A."/>
            <person name="Arakawa K."/>
            <person name="Katayama T."/>
            <person name="Toyoda A."/>
            <person name="Kunieda T."/>
        </authorList>
    </citation>
    <scope>NUCLEOTIDE SEQUENCE [LARGE SCALE GENOMIC DNA]</scope>
    <source>
        <strain evidence="1 2">YOKOZUNA-1</strain>
    </source>
</reference>
<organism evidence="1 2">
    <name type="scientific">Ramazzottius varieornatus</name>
    <name type="common">Water bear</name>
    <name type="synonym">Tardigrade</name>
    <dbReference type="NCBI Taxonomy" id="947166"/>
    <lineage>
        <taxon>Eukaryota</taxon>
        <taxon>Metazoa</taxon>
        <taxon>Ecdysozoa</taxon>
        <taxon>Tardigrada</taxon>
        <taxon>Eutardigrada</taxon>
        <taxon>Parachela</taxon>
        <taxon>Hypsibioidea</taxon>
        <taxon>Ramazzottiidae</taxon>
        <taxon>Ramazzottius</taxon>
    </lineage>
</organism>
<dbReference type="AlphaFoldDB" id="A0A1D1W158"/>
<protein>
    <submittedName>
        <fullName evidence="1">Uncharacterized protein</fullName>
    </submittedName>
</protein>